<comment type="similarity">
    <text evidence="1">Belongs to the QWRF family.</text>
</comment>
<dbReference type="GO" id="GO:0005880">
    <property type="term" value="C:nuclear microtubule"/>
    <property type="evidence" value="ECO:0007669"/>
    <property type="project" value="TreeGrafter"/>
</dbReference>
<dbReference type="PANTHER" id="PTHR31807:SF37">
    <property type="entry name" value="HAUS AUGMIN-LIKE COMPLEX SUBUNIT 8"/>
    <property type="match status" value="1"/>
</dbReference>
<name>A0AAE1WG27_9LAMI</name>
<reference evidence="2" key="2">
    <citation type="journal article" date="2024" name="Plant">
        <title>Genomic evolution and insights into agronomic trait innovations of Sesamum species.</title>
        <authorList>
            <person name="Miao H."/>
            <person name="Wang L."/>
            <person name="Qu L."/>
            <person name="Liu H."/>
            <person name="Sun Y."/>
            <person name="Le M."/>
            <person name="Wang Q."/>
            <person name="Wei S."/>
            <person name="Zheng Y."/>
            <person name="Lin W."/>
            <person name="Duan Y."/>
            <person name="Cao H."/>
            <person name="Xiong S."/>
            <person name="Wang X."/>
            <person name="Wei L."/>
            <person name="Li C."/>
            <person name="Ma Q."/>
            <person name="Ju M."/>
            <person name="Zhao R."/>
            <person name="Li G."/>
            <person name="Mu C."/>
            <person name="Tian Q."/>
            <person name="Mei H."/>
            <person name="Zhang T."/>
            <person name="Gao T."/>
            <person name="Zhang H."/>
        </authorList>
    </citation>
    <scope>NUCLEOTIDE SEQUENCE</scope>
    <source>
        <strain evidence="2">K16</strain>
    </source>
</reference>
<comment type="caution">
    <text evidence="2">The sequence shown here is derived from an EMBL/GenBank/DDBJ whole genome shotgun (WGS) entry which is preliminary data.</text>
</comment>
<evidence type="ECO:0000256" key="1">
    <source>
        <dbReference type="ARBA" id="ARBA00010016"/>
    </source>
</evidence>
<dbReference type="AlphaFoldDB" id="A0AAE1WG27"/>
<gene>
    <name evidence="2" type="ORF">Sango_2048500</name>
</gene>
<dbReference type="Proteomes" id="UP001289374">
    <property type="component" value="Unassembled WGS sequence"/>
</dbReference>
<keyword evidence="3" id="KW-1185">Reference proteome</keyword>
<dbReference type="EMBL" id="JACGWL010000011">
    <property type="protein sequence ID" value="KAK4392707.1"/>
    <property type="molecule type" value="Genomic_DNA"/>
</dbReference>
<dbReference type="GO" id="GO:0008017">
    <property type="term" value="F:microtubule binding"/>
    <property type="evidence" value="ECO:0007669"/>
    <property type="project" value="TreeGrafter"/>
</dbReference>
<evidence type="ECO:0000313" key="2">
    <source>
        <dbReference type="EMBL" id="KAK4392707.1"/>
    </source>
</evidence>
<accession>A0AAE1WG27</accession>
<dbReference type="GO" id="GO:0005737">
    <property type="term" value="C:cytoplasm"/>
    <property type="evidence" value="ECO:0007669"/>
    <property type="project" value="TreeGrafter"/>
</dbReference>
<sequence length="185" mass="20642">MLLHFSQTATSRVQRILNSYWYLLLEHIQTTVFPKLTCLDEWASIERDHVNSLTWAIQDLQASTIRIPITGGARGDIETVKAAVCSAVDVMQAMGSSLYSILSRVEGMNRLVSELASIAAQERAMLDECESVLGSTAALQLTVSSNVLEQVEEYSLRTHLLQMKQGWRNGEPSILGYMEMGLDYI</sequence>
<evidence type="ECO:0000313" key="3">
    <source>
        <dbReference type="Proteomes" id="UP001289374"/>
    </source>
</evidence>
<dbReference type="InterPro" id="IPR007573">
    <property type="entry name" value="QWRF"/>
</dbReference>
<dbReference type="PANTHER" id="PTHR31807">
    <property type="entry name" value="AUGMIN FAMILY MEMBER"/>
    <property type="match status" value="1"/>
</dbReference>
<proteinExistence type="inferred from homology"/>
<protein>
    <submittedName>
        <fullName evidence="2">AUGMIN subunit</fullName>
    </submittedName>
</protein>
<dbReference type="GO" id="GO:0051225">
    <property type="term" value="P:spindle assembly"/>
    <property type="evidence" value="ECO:0007669"/>
    <property type="project" value="TreeGrafter"/>
</dbReference>
<reference evidence="2" key="1">
    <citation type="submission" date="2020-06" db="EMBL/GenBank/DDBJ databases">
        <authorList>
            <person name="Li T."/>
            <person name="Hu X."/>
            <person name="Zhang T."/>
            <person name="Song X."/>
            <person name="Zhang H."/>
            <person name="Dai N."/>
            <person name="Sheng W."/>
            <person name="Hou X."/>
            <person name="Wei L."/>
        </authorList>
    </citation>
    <scope>NUCLEOTIDE SEQUENCE</scope>
    <source>
        <strain evidence="2">K16</strain>
        <tissue evidence="2">Leaf</tissue>
    </source>
</reference>
<organism evidence="2 3">
    <name type="scientific">Sesamum angolense</name>
    <dbReference type="NCBI Taxonomy" id="2727404"/>
    <lineage>
        <taxon>Eukaryota</taxon>
        <taxon>Viridiplantae</taxon>
        <taxon>Streptophyta</taxon>
        <taxon>Embryophyta</taxon>
        <taxon>Tracheophyta</taxon>
        <taxon>Spermatophyta</taxon>
        <taxon>Magnoliopsida</taxon>
        <taxon>eudicotyledons</taxon>
        <taxon>Gunneridae</taxon>
        <taxon>Pentapetalae</taxon>
        <taxon>asterids</taxon>
        <taxon>lamiids</taxon>
        <taxon>Lamiales</taxon>
        <taxon>Pedaliaceae</taxon>
        <taxon>Sesamum</taxon>
    </lineage>
</organism>
<dbReference type="Pfam" id="PF04484">
    <property type="entry name" value="QWRF"/>
    <property type="match status" value="1"/>
</dbReference>